<dbReference type="Proteomes" id="UP001331761">
    <property type="component" value="Unassembled WGS sequence"/>
</dbReference>
<feature type="chain" id="PRO_5043015818" evidence="1">
    <location>
        <begin position="23"/>
        <end position="182"/>
    </location>
</feature>
<proteinExistence type="predicted"/>
<gene>
    <name evidence="2" type="ORF">GCK32_008219</name>
</gene>
<keyword evidence="1" id="KW-0732">Signal</keyword>
<organism evidence="2 3">
    <name type="scientific">Trichostrongylus colubriformis</name>
    <name type="common">Black scour worm</name>
    <dbReference type="NCBI Taxonomy" id="6319"/>
    <lineage>
        <taxon>Eukaryota</taxon>
        <taxon>Metazoa</taxon>
        <taxon>Ecdysozoa</taxon>
        <taxon>Nematoda</taxon>
        <taxon>Chromadorea</taxon>
        <taxon>Rhabditida</taxon>
        <taxon>Rhabditina</taxon>
        <taxon>Rhabditomorpha</taxon>
        <taxon>Strongyloidea</taxon>
        <taxon>Trichostrongylidae</taxon>
        <taxon>Trichostrongylus</taxon>
    </lineage>
</organism>
<comment type="caution">
    <text evidence="2">The sequence shown here is derived from an EMBL/GenBank/DDBJ whole genome shotgun (WGS) entry which is preliminary data.</text>
</comment>
<dbReference type="Gene3D" id="1.10.533.30">
    <property type="entry name" value="Nematode polyprotein allergen ABA-1"/>
    <property type="match status" value="1"/>
</dbReference>
<evidence type="ECO:0000313" key="3">
    <source>
        <dbReference type="Proteomes" id="UP001331761"/>
    </source>
</evidence>
<sequence>MFPRPVALCALFLWNVIIHVNAERERSGMKPPMDRLQPQRGSNKAIRNMLFASKLWLTSDQATSLNALQLKGDTDGVVRGLTDFYRGLRDKSRASLRVQSTCRAILSDEVGQGGVEELVSMKAKVVPTPELVAKLNSLFGKVRNSDVTAIQPLCVAAYEDSHVPTANDSQRLRRHVENAAAA</sequence>
<evidence type="ECO:0000256" key="1">
    <source>
        <dbReference type="SAM" id="SignalP"/>
    </source>
</evidence>
<dbReference type="AlphaFoldDB" id="A0AAN8ISC7"/>
<dbReference type="EMBL" id="WIXE01003169">
    <property type="protein sequence ID" value="KAK5984181.1"/>
    <property type="molecule type" value="Genomic_DNA"/>
</dbReference>
<accession>A0AAN8ISC7</accession>
<keyword evidence="3" id="KW-1185">Reference proteome</keyword>
<feature type="signal peptide" evidence="1">
    <location>
        <begin position="1"/>
        <end position="22"/>
    </location>
</feature>
<evidence type="ECO:0000313" key="2">
    <source>
        <dbReference type="EMBL" id="KAK5984181.1"/>
    </source>
</evidence>
<protein>
    <submittedName>
        <fullName evidence="2">NPA domain-containing protein</fullName>
    </submittedName>
</protein>
<name>A0AAN8ISC7_TRICO</name>
<reference evidence="2 3" key="1">
    <citation type="submission" date="2019-10" db="EMBL/GenBank/DDBJ databases">
        <title>Assembly and Annotation for the nematode Trichostrongylus colubriformis.</title>
        <authorList>
            <person name="Martin J."/>
        </authorList>
    </citation>
    <scope>NUCLEOTIDE SEQUENCE [LARGE SCALE GENOMIC DNA]</scope>
    <source>
        <strain evidence="2">G859</strain>
        <tissue evidence="2">Whole worm</tissue>
    </source>
</reference>
<dbReference type="InterPro" id="IPR038289">
    <property type="entry name" value="DVA-1_sf"/>
</dbReference>